<dbReference type="PANTHER" id="PTHR34052">
    <property type="entry name" value="GLYCINE-RICH PROTEIN-LIKE"/>
    <property type="match status" value="1"/>
</dbReference>
<accession>A0A654FVD5</accession>
<evidence type="ECO:0000256" key="1">
    <source>
        <dbReference type="SAM" id="MobiDB-lite"/>
    </source>
</evidence>
<keyword evidence="2" id="KW-1133">Transmembrane helix</keyword>
<keyword evidence="2" id="KW-0472">Membrane</keyword>
<feature type="region of interest" description="Disordered" evidence="1">
    <location>
        <begin position="138"/>
        <end position="159"/>
    </location>
</feature>
<dbReference type="Proteomes" id="UP000426265">
    <property type="component" value="Unassembled WGS sequence"/>
</dbReference>
<organism evidence="5 6">
    <name type="scientific">Arabidopsis thaliana</name>
    <name type="common">Mouse-ear cress</name>
    <dbReference type="NCBI Taxonomy" id="3702"/>
    <lineage>
        <taxon>Eukaryota</taxon>
        <taxon>Viridiplantae</taxon>
        <taxon>Streptophyta</taxon>
        <taxon>Embryophyta</taxon>
        <taxon>Tracheophyta</taxon>
        <taxon>Spermatophyta</taxon>
        <taxon>Magnoliopsida</taxon>
        <taxon>eudicotyledons</taxon>
        <taxon>Gunneridae</taxon>
        <taxon>Pentapetalae</taxon>
        <taxon>rosids</taxon>
        <taxon>malvids</taxon>
        <taxon>Brassicales</taxon>
        <taxon>Brassicaceae</taxon>
        <taxon>Camelineae</taxon>
        <taxon>Arabidopsis</taxon>
    </lineage>
</organism>
<feature type="domain" description="Phytocyanin" evidence="4">
    <location>
        <begin position="164"/>
        <end position="281"/>
    </location>
</feature>
<evidence type="ECO:0000256" key="2">
    <source>
        <dbReference type="SAM" id="Phobius"/>
    </source>
</evidence>
<sequence>MGLSAARKLLVFLMVTVFLFSGSADAWSWSWGSGQSGSNGDWMELWRFFWLGFWWFRLQLGWFKLGLGMELGRNRYKLGLGKQLWLKPFKRHWLYTQRSQLWLKPFKRHWLYTQRSQLWLEPFKRHWFYTQRIAGPTHNGHSSGSNHSSIIGSTHNHTAPSLGRKIAVTVWKNGYGYTEWTAKHAPFYVNDVLVFTYNNNDQTQSKTKHHHNKKKNDAYLLPDMKSFKRCDVARGKKLVARGGSSSRGFRLLLRKVQTYYFVSGDQNDCNHNMKFSVHPIPHPSSHQL</sequence>
<dbReference type="Gene3D" id="2.60.40.420">
    <property type="entry name" value="Cupredoxins - blue copper proteins"/>
    <property type="match status" value="1"/>
</dbReference>
<gene>
    <name evidence="5" type="ORF">AN1_LOCUS20268</name>
</gene>
<keyword evidence="2" id="KW-0812">Transmembrane</keyword>
<keyword evidence="3" id="KW-0732">Signal</keyword>
<evidence type="ECO:0000259" key="4">
    <source>
        <dbReference type="PROSITE" id="PS51485"/>
    </source>
</evidence>
<evidence type="ECO:0000256" key="3">
    <source>
        <dbReference type="SAM" id="SignalP"/>
    </source>
</evidence>
<feature type="compositionally biased region" description="Low complexity" evidence="1">
    <location>
        <begin position="138"/>
        <end position="158"/>
    </location>
</feature>
<name>A0A654FVD5_ARATH</name>
<dbReference type="InterPro" id="IPR003245">
    <property type="entry name" value="Phytocyanin_dom"/>
</dbReference>
<feature type="transmembrane region" description="Helical" evidence="2">
    <location>
        <begin position="48"/>
        <end position="67"/>
    </location>
</feature>
<dbReference type="PROSITE" id="PS51485">
    <property type="entry name" value="PHYTOCYANIN"/>
    <property type="match status" value="1"/>
</dbReference>
<proteinExistence type="predicted"/>
<dbReference type="InterPro" id="IPR008972">
    <property type="entry name" value="Cupredoxin"/>
</dbReference>
<dbReference type="ExpressionAtlas" id="A0A654FVD5">
    <property type="expression patterns" value="baseline and differential"/>
</dbReference>
<dbReference type="EMBL" id="CACRSJ010000109">
    <property type="protein sequence ID" value="VYS64858.1"/>
    <property type="molecule type" value="Genomic_DNA"/>
</dbReference>
<feature type="signal peptide" evidence="3">
    <location>
        <begin position="1"/>
        <end position="26"/>
    </location>
</feature>
<dbReference type="SUPFAM" id="SSF49503">
    <property type="entry name" value="Cupredoxins"/>
    <property type="match status" value="1"/>
</dbReference>
<feature type="chain" id="PRO_5025057385" description="Phytocyanin domain-containing protein" evidence="3">
    <location>
        <begin position="27"/>
        <end position="288"/>
    </location>
</feature>
<dbReference type="AlphaFoldDB" id="A0A654FVD5"/>
<reference evidence="5 6" key="1">
    <citation type="submission" date="2019-11" db="EMBL/GenBank/DDBJ databases">
        <authorList>
            <person name="Jiao W.-B."/>
            <person name="Schneeberger K."/>
        </authorList>
    </citation>
    <scope>NUCLEOTIDE SEQUENCE [LARGE SCALE GENOMIC DNA]</scope>
    <source>
        <strain evidence="6">cv. An-1</strain>
    </source>
</reference>
<dbReference type="GO" id="GO:0009055">
    <property type="term" value="F:electron transfer activity"/>
    <property type="evidence" value="ECO:0007669"/>
    <property type="project" value="InterPro"/>
</dbReference>
<evidence type="ECO:0000313" key="5">
    <source>
        <dbReference type="EMBL" id="VYS64858.1"/>
    </source>
</evidence>
<dbReference type="PANTHER" id="PTHR34052:SF5">
    <property type="entry name" value="CUPREDOXIN SUPERFAMILY PROTEIN"/>
    <property type="match status" value="1"/>
</dbReference>
<protein>
    <recommendedName>
        <fullName evidence="4">Phytocyanin domain-containing protein</fullName>
    </recommendedName>
</protein>
<evidence type="ECO:0000313" key="6">
    <source>
        <dbReference type="Proteomes" id="UP000426265"/>
    </source>
</evidence>